<evidence type="ECO:0000256" key="1">
    <source>
        <dbReference type="SAM" id="MobiDB-lite"/>
    </source>
</evidence>
<comment type="caution">
    <text evidence="3">The sequence shown here is derived from an EMBL/GenBank/DDBJ whole genome shotgun (WGS) entry which is preliminary data.</text>
</comment>
<name>A0A5C6S3G6_9RHOB</name>
<sequence length="256" mass="27786">MSFPSPQADRGMPGAPAPEAPEQVVAGMSSDAVSITTNFDGSEILLFGAVKRQAPVPSGSLLQVIATVEGPSRSVTIRRKSRRFGIWVNTESVVVGAAPSFYAVATTAPLRLILDADEDAIYRISIPTAMRAFARPVNVDDPVDFTEAMIAMRIAEGAYRLDDGAVKLVDDTLFRANIRLPANLVEGTYKTRIFLLRQGRVIDSYSAPLEVRKVGLERWLYHLAFAQPLLYGLMSLLIAALAGWGASAAFRAFQRD</sequence>
<dbReference type="Pfam" id="PF09608">
    <property type="entry name" value="Alph_Pro_TM"/>
    <property type="match status" value="1"/>
</dbReference>
<evidence type="ECO:0000313" key="3">
    <source>
        <dbReference type="EMBL" id="TXB68816.1"/>
    </source>
</evidence>
<keyword evidence="2" id="KW-0472">Membrane</keyword>
<protein>
    <recommendedName>
        <fullName evidence="5">TIGR02186 family protein</fullName>
    </recommendedName>
</protein>
<feature type="region of interest" description="Disordered" evidence="1">
    <location>
        <begin position="1"/>
        <end position="23"/>
    </location>
</feature>
<dbReference type="EMBL" id="VOPL01000004">
    <property type="protein sequence ID" value="TXB68816.1"/>
    <property type="molecule type" value="Genomic_DNA"/>
</dbReference>
<evidence type="ECO:0008006" key="5">
    <source>
        <dbReference type="Google" id="ProtNLM"/>
    </source>
</evidence>
<proteinExistence type="predicted"/>
<reference evidence="3 4" key="1">
    <citation type="submission" date="2019-08" db="EMBL/GenBank/DDBJ databases">
        <authorList>
            <person name="Ye J."/>
        </authorList>
    </citation>
    <scope>NUCLEOTIDE SEQUENCE [LARGE SCALE GENOMIC DNA]</scope>
    <source>
        <strain evidence="3 4">TK008</strain>
    </source>
</reference>
<dbReference type="InterPro" id="IPR019088">
    <property type="entry name" value="CHP02186-rel_TM"/>
</dbReference>
<evidence type="ECO:0000313" key="4">
    <source>
        <dbReference type="Proteomes" id="UP000321562"/>
    </source>
</evidence>
<gene>
    <name evidence="3" type="ORF">FQV27_12240</name>
</gene>
<dbReference type="OrthoDB" id="9815212at2"/>
<dbReference type="AlphaFoldDB" id="A0A5C6S3G6"/>
<keyword evidence="2" id="KW-1133">Transmembrane helix</keyword>
<organism evidence="3 4">
    <name type="scientific">Paracoccus aurantiacus</name>
    <dbReference type="NCBI Taxonomy" id="2599412"/>
    <lineage>
        <taxon>Bacteria</taxon>
        <taxon>Pseudomonadati</taxon>
        <taxon>Pseudomonadota</taxon>
        <taxon>Alphaproteobacteria</taxon>
        <taxon>Rhodobacterales</taxon>
        <taxon>Paracoccaceae</taxon>
        <taxon>Paracoccus</taxon>
    </lineage>
</organism>
<evidence type="ECO:0000256" key="2">
    <source>
        <dbReference type="SAM" id="Phobius"/>
    </source>
</evidence>
<feature type="transmembrane region" description="Helical" evidence="2">
    <location>
        <begin position="229"/>
        <end position="250"/>
    </location>
</feature>
<keyword evidence="2" id="KW-0812">Transmembrane</keyword>
<accession>A0A5C6S3G6</accession>
<dbReference type="Proteomes" id="UP000321562">
    <property type="component" value="Unassembled WGS sequence"/>
</dbReference>
<keyword evidence="4" id="KW-1185">Reference proteome</keyword>